<dbReference type="SUPFAM" id="SSF55021">
    <property type="entry name" value="ACT-like"/>
    <property type="match status" value="1"/>
</dbReference>
<evidence type="ECO:0000313" key="9">
    <source>
        <dbReference type="Proteomes" id="UP001154312"/>
    </source>
</evidence>
<dbReference type="AlphaFoldDB" id="A0A9X4GY48"/>
<dbReference type="InterPro" id="IPR012675">
    <property type="entry name" value="Beta-grasp_dom_sf"/>
</dbReference>
<dbReference type="SUPFAM" id="SSF109604">
    <property type="entry name" value="HD-domain/PDEase-like"/>
    <property type="match status" value="1"/>
</dbReference>
<evidence type="ECO:0000259" key="6">
    <source>
        <dbReference type="PROSITE" id="PS51831"/>
    </source>
</evidence>
<dbReference type="EC" id="2.7.6.5" evidence="2"/>
<dbReference type="InterPro" id="IPR003607">
    <property type="entry name" value="HD/PDEase_dom"/>
</dbReference>
<dbReference type="InterPro" id="IPR007685">
    <property type="entry name" value="RelA_SpoT"/>
</dbReference>
<dbReference type="InterPro" id="IPR004811">
    <property type="entry name" value="RelA/Spo_fam"/>
</dbReference>
<comment type="similarity">
    <text evidence="4">Belongs to the relA/spoT family.</text>
</comment>
<organism evidence="8 9">
    <name type="scientific">Pelotomaculum isophthalicicum JI</name>
    <dbReference type="NCBI Taxonomy" id="947010"/>
    <lineage>
        <taxon>Bacteria</taxon>
        <taxon>Bacillati</taxon>
        <taxon>Bacillota</taxon>
        <taxon>Clostridia</taxon>
        <taxon>Eubacteriales</taxon>
        <taxon>Desulfotomaculaceae</taxon>
        <taxon>Pelotomaculum</taxon>
    </lineage>
</organism>
<dbReference type="CDD" id="cd00077">
    <property type="entry name" value="HDc"/>
    <property type="match status" value="1"/>
</dbReference>
<dbReference type="PROSITE" id="PS51831">
    <property type="entry name" value="HD"/>
    <property type="match status" value="1"/>
</dbReference>
<gene>
    <name evidence="8" type="ORF">L7E55_03635</name>
</gene>
<dbReference type="InterPro" id="IPR012676">
    <property type="entry name" value="TGS-like"/>
</dbReference>
<keyword evidence="9" id="KW-1185">Reference proteome</keyword>
<comment type="catalytic activity">
    <reaction evidence="3">
        <text>GTP + ATP = guanosine 3'-diphosphate 5'-triphosphate + AMP</text>
        <dbReference type="Rhea" id="RHEA:22088"/>
        <dbReference type="ChEBI" id="CHEBI:30616"/>
        <dbReference type="ChEBI" id="CHEBI:37565"/>
        <dbReference type="ChEBI" id="CHEBI:142410"/>
        <dbReference type="ChEBI" id="CHEBI:456215"/>
        <dbReference type="EC" id="2.7.6.5"/>
    </reaction>
</comment>
<dbReference type="NCBIfam" id="TIGR00691">
    <property type="entry name" value="spoT_relA"/>
    <property type="match status" value="1"/>
</dbReference>
<dbReference type="CDD" id="cd01668">
    <property type="entry name" value="TGS_RSH"/>
    <property type="match status" value="1"/>
</dbReference>
<dbReference type="Gene3D" id="1.10.3210.10">
    <property type="entry name" value="Hypothetical protein af1432"/>
    <property type="match status" value="1"/>
</dbReference>
<dbReference type="GO" id="GO:0008728">
    <property type="term" value="F:GTP diphosphokinase activity"/>
    <property type="evidence" value="ECO:0007669"/>
    <property type="project" value="UniProtKB-EC"/>
</dbReference>
<dbReference type="PANTHER" id="PTHR21262">
    <property type="entry name" value="GUANOSINE-3',5'-BIS DIPHOSPHATE 3'-PYROPHOSPHOHYDROLASE"/>
    <property type="match status" value="1"/>
</dbReference>
<dbReference type="SMART" id="SM00471">
    <property type="entry name" value="HDc"/>
    <property type="match status" value="1"/>
</dbReference>
<dbReference type="Pfam" id="PF13328">
    <property type="entry name" value="HD_4"/>
    <property type="match status" value="1"/>
</dbReference>
<dbReference type="CDD" id="cd05399">
    <property type="entry name" value="NT_Rel-Spo_like"/>
    <property type="match status" value="1"/>
</dbReference>
<dbReference type="Gene3D" id="3.30.460.10">
    <property type="entry name" value="Beta Polymerase, domain 2"/>
    <property type="match status" value="1"/>
</dbReference>
<evidence type="ECO:0000256" key="2">
    <source>
        <dbReference type="ARBA" id="ARBA00013251"/>
    </source>
</evidence>
<dbReference type="FunFam" id="3.30.460.10:FF:000001">
    <property type="entry name" value="GTP pyrophosphokinase RelA"/>
    <property type="match status" value="1"/>
</dbReference>
<dbReference type="InterPro" id="IPR002912">
    <property type="entry name" value="ACT_dom"/>
</dbReference>
<dbReference type="RefSeq" id="WP_277442693.1">
    <property type="nucleotide sequence ID" value="NZ_JAKOAV010000004.1"/>
</dbReference>
<protein>
    <recommendedName>
        <fullName evidence="2">GTP diphosphokinase</fullName>
        <ecNumber evidence="2">2.7.6.5</ecNumber>
    </recommendedName>
</protein>
<comment type="caution">
    <text evidence="8">The sequence shown here is derived from an EMBL/GenBank/DDBJ whole genome shotgun (WGS) entry which is preliminary data.</text>
</comment>
<dbReference type="InterPro" id="IPR043519">
    <property type="entry name" value="NT_sf"/>
</dbReference>
<reference evidence="8" key="1">
    <citation type="submission" date="2022-02" db="EMBL/GenBank/DDBJ databases">
        <authorList>
            <person name="Leng L."/>
        </authorList>
    </citation>
    <scope>NUCLEOTIDE SEQUENCE</scope>
    <source>
        <strain evidence="8">JI</strain>
    </source>
</reference>
<evidence type="ECO:0000256" key="3">
    <source>
        <dbReference type="ARBA" id="ARBA00048244"/>
    </source>
</evidence>
<feature type="domain" description="ACT" evidence="5">
    <location>
        <begin position="681"/>
        <end position="755"/>
    </location>
</feature>
<dbReference type="SUPFAM" id="SSF81271">
    <property type="entry name" value="TGS-like"/>
    <property type="match status" value="1"/>
</dbReference>
<comment type="function">
    <text evidence="4">In eubacteria ppGpp (guanosine 3'-diphosphate 5'-diphosphate) is a mediator of the stringent response that coordinates a variety of cellular activities in response to changes in nutritional abundance.</text>
</comment>
<evidence type="ECO:0000259" key="7">
    <source>
        <dbReference type="PROSITE" id="PS51880"/>
    </source>
</evidence>
<dbReference type="SMART" id="SM00954">
    <property type="entry name" value="RelA_SpoT"/>
    <property type="match status" value="1"/>
</dbReference>
<dbReference type="FunFam" id="3.10.20.30:FF:000002">
    <property type="entry name" value="GTP pyrophosphokinase (RelA/SpoT)"/>
    <property type="match status" value="1"/>
</dbReference>
<dbReference type="PROSITE" id="PS51671">
    <property type="entry name" value="ACT"/>
    <property type="match status" value="1"/>
</dbReference>
<dbReference type="CDD" id="cd04876">
    <property type="entry name" value="ACT_RelA-SpoT"/>
    <property type="match status" value="1"/>
</dbReference>
<dbReference type="FunFam" id="1.10.3210.10:FF:000001">
    <property type="entry name" value="GTP pyrophosphokinase RelA"/>
    <property type="match status" value="1"/>
</dbReference>
<dbReference type="Gene3D" id="3.10.20.30">
    <property type="match status" value="1"/>
</dbReference>
<dbReference type="Pfam" id="PF19296">
    <property type="entry name" value="RelA_AH_RIS"/>
    <property type="match status" value="1"/>
</dbReference>
<dbReference type="Pfam" id="PF02824">
    <property type="entry name" value="TGS"/>
    <property type="match status" value="1"/>
</dbReference>
<dbReference type="SUPFAM" id="SSF81301">
    <property type="entry name" value="Nucleotidyltransferase"/>
    <property type="match status" value="1"/>
</dbReference>
<dbReference type="InterPro" id="IPR033655">
    <property type="entry name" value="TGS_RelA/SpoT"/>
</dbReference>
<sequence>MKVMDGIQDTIEVCVPAANNAPGRLERLSGENETYLDGLIQQLEKYRSKADLTSIRDAYKYAETAHREQKRFSGEPFIVHPVEVAKILAELELDQETLIAGLLHDVVEDTGVPLDDIKERFGHEVALLVDGVTKLSRIEYKSKEEQQAENLRKMFLAMAKDIRVILIKLADRLHNLRTLKYHPAAKQVEIAEETLEIFAPLAHRLGIYRIKWELEDLAFSFKDPLKYLSLVDKIAKTRSKREEYICSVSSMLKEKLAAMGVDADIKGRPKHLYSINEKMIKQQKDLNEIFDVMAVRCLVKTVRDCYAALGIIHTLWTPIPGRFKDFIAMPKSNMYQSLHTTVIGPNGEPLEIQIRTWEMHRTAEYGIAAHWRYKEGGRSDSDFDKKLAWLRQLLEWQHDLRDAREFMESLKIDIFADTVFVFSPKGDVIELPAGSMPLDFAYRIHTAVGHRCIGAKVNSRIVPLEYKLKNGDIIEIMASKNSAPKRDWLNITKTSQAKTKIRQWFKREKREENILKGKESFDREVKKQGIEAEQLKNEKLLDISRRFNILTIEDLYAAIGDGVITANNILSKIKIEEAKTEKKGLLAEEAQTLINETRPSGGWGKPTQGIRIKGIDNLLIRLSHCCNPVPGDLIIGYITRGRGVSIHRNDCRNIAYAVQEEAERLVEVAWDKEFGEPFQVKLEVTGMDRAGLLNDVMSVLLEMKISANWVTARGKKDRGAVIDLVLETKGLEQLEFIMNKIRRIKDIYDIRRVSFSSRPVGGNTLETTN</sequence>
<dbReference type="PANTHER" id="PTHR21262:SF31">
    <property type="entry name" value="GTP PYROPHOSPHOKINASE"/>
    <property type="match status" value="1"/>
</dbReference>
<evidence type="ECO:0000256" key="1">
    <source>
        <dbReference type="ARBA" id="ARBA00004976"/>
    </source>
</evidence>
<dbReference type="Gene3D" id="3.30.70.260">
    <property type="match status" value="1"/>
</dbReference>
<comment type="pathway">
    <text evidence="1">Purine metabolism; ppGpp biosynthesis; ppGpp from GTP: step 1/2.</text>
</comment>
<dbReference type="InterPro" id="IPR045600">
    <property type="entry name" value="RelA/SpoT_AH_RIS"/>
</dbReference>
<dbReference type="Pfam" id="PF13291">
    <property type="entry name" value="ACT_4"/>
    <property type="match status" value="1"/>
</dbReference>
<dbReference type="Proteomes" id="UP001154312">
    <property type="component" value="Unassembled WGS sequence"/>
</dbReference>
<dbReference type="InterPro" id="IPR006674">
    <property type="entry name" value="HD_domain"/>
</dbReference>
<evidence type="ECO:0000256" key="4">
    <source>
        <dbReference type="RuleBase" id="RU003847"/>
    </source>
</evidence>
<feature type="domain" description="TGS" evidence="7">
    <location>
        <begin position="415"/>
        <end position="478"/>
    </location>
</feature>
<dbReference type="PROSITE" id="PS51880">
    <property type="entry name" value="TGS"/>
    <property type="match status" value="1"/>
</dbReference>
<evidence type="ECO:0000313" key="8">
    <source>
        <dbReference type="EMBL" id="MDF9407460.1"/>
    </source>
</evidence>
<name>A0A9X4GY48_9FIRM</name>
<dbReference type="InterPro" id="IPR045865">
    <property type="entry name" value="ACT-like_dom_sf"/>
</dbReference>
<evidence type="ECO:0000259" key="5">
    <source>
        <dbReference type="PROSITE" id="PS51671"/>
    </source>
</evidence>
<dbReference type="GO" id="GO:0005886">
    <property type="term" value="C:plasma membrane"/>
    <property type="evidence" value="ECO:0007669"/>
    <property type="project" value="TreeGrafter"/>
</dbReference>
<dbReference type="InterPro" id="IPR004095">
    <property type="entry name" value="TGS"/>
</dbReference>
<proteinExistence type="inferred from homology"/>
<accession>A0A9X4GY48</accession>
<dbReference type="EMBL" id="JAKOAV010000004">
    <property type="protein sequence ID" value="MDF9407460.1"/>
    <property type="molecule type" value="Genomic_DNA"/>
</dbReference>
<dbReference type="Pfam" id="PF04607">
    <property type="entry name" value="RelA_SpoT"/>
    <property type="match status" value="1"/>
</dbReference>
<feature type="domain" description="HD" evidence="6">
    <location>
        <begin position="77"/>
        <end position="176"/>
    </location>
</feature>
<dbReference type="GO" id="GO:0015969">
    <property type="term" value="P:guanosine tetraphosphate metabolic process"/>
    <property type="evidence" value="ECO:0007669"/>
    <property type="project" value="InterPro"/>
</dbReference>